<keyword evidence="1" id="KW-0808">Transferase</keyword>
<dbReference type="EMBL" id="QGLC01000013">
    <property type="protein sequence ID" value="RAL69054.1"/>
    <property type="molecule type" value="Genomic_DNA"/>
</dbReference>
<dbReference type="EC" id="2.5.1.54" evidence="1"/>
<evidence type="ECO:0000313" key="1">
    <source>
        <dbReference type="EMBL" id="RAL69054.1"/>
    </source>
</evidence>
<accession>A0A328EKC9</accession>
<sequence length="40" mass="4424">MLVIMKNDATQEQIDNVIREITDAATGAYPYRVTTEPPSA</sequence>
<reference evidence="1 2" key="1">
    <citation type="submission" date="2018-05" db="EMBL/GenBank/DDBJ databases">
        <title>Draft genome sequences of Dehalococcoides mccartyi strains RC and KS.</title>
        <authorList>
            <person name="Higgins S.A."/>
            <person name="Padilla-Crespo E."/>
            <person name="Loeffler F.E."/>
        </authorList>
    </citation>
    <scope>NUCLEOTIDE SEQUENCE [LARGE SCALE GENOMIC DNA]</scope>
    <source>
        <strain evidence="1 2">RC</strain>
    </source>
</reference>
<comment type="caution">
    <text evidence="1">The sequence shown here is derived from an EMBL/GenBank/DDBJ whole genome shotgun (WGS) entry which is preliminary data.</text>
</comment>
<organism evidence="1 2">
    <name type="scientific">Dehalococcoides mccartyi</name>
    <dbReference type="NCBI Taxonomy" id="61435"/>
    <lineage>
        <taxon>Bacteria</taxon>
        <taxon>Bacillati</taxon>
        <taxon>Chloroflexota</taxon>
        <taxon>Dehalococcoidia</taxon>
        <taxon>Dehalococcoidales</taxon>
        <taxon>Dehalococcoidaceae</taxon>
        <taxon>Dehalococcoides</taxon>
    </lineage>
</organism>
<proteinExistence type="predicted"/>
<gene>
    <name evidence="1" type="ORF">C1G87_1332</name>
</gene>
<evidence type="ECO:0000313" key="2">
    <source>
        <dbReference type="Proteomes" id="UP000249146"/>
    </source>
</evidence>
<protein>
    <submittedName>
        <fullName evidence="1">2-keto-3-deoxy-D-arabino-heptulosonate-7-phosphate synthase I beta</fullName>
        <ecNumber evidence="1">2.5.1.54</ecNumber>
    </submittedName>
</protein>
<dbReference type="GO" id="GO:0003849">
    <property type="term" value="F:3-deoxy-7-phosphoheptulonate synthase activity"/>
    <property type="evidence" value="ECO:0007669"/>
    <property type="project" value="UniProtKB-EC"/>
</dbReference>
<dbReference type="AlphaFoldDB" id="A0A328EKC9"/>
<name>A0A328EKC9_9CHLR</name>
<dbReference type="Proteomes" id="UP000249146">
    <property type="component" value="Unassembled WGS sequence"/>
</dbReference>